<evidence type="ECO:0000313" key="12">
    <source>
        <dbReference type="EMBL" id="OYD06690.1"/>
    </source>
</evidence>
<dbReference type="PANTHER" id="PTHR11608">
    <property type="entry name" value="BIFUNCTIONAL PROTEIN PYRR"/>
    <property type="match status" value="1"/>
</dbReference>
<dbReference type="InterPro" id="IPR050137">
    <property type="entry name" value="PyrR_bifunctional"/>
</dbReference>
<organism evidence="12 13">
    <name type="scientific">Paludifilum halophilum</name>
    <dbReference type="NCBI Taxonomy" id="1642702"/>
    <lineage>
        <taxon>Bacteria</taxon>
        <taxon>Bacillati</taxon>
        <taxon>Bacillota</taxon>
        <taxon>Bacilli</taxon>
        <taxon>Bacillales</taxon>
        <taxon>Thermoactinomycetaceae</taxon>
        <taxon>Paludifilum</taxon>
    </lineage>
</organism>
<dbReference type="InterPro" id="IPR023050">
    <property type="entry name" value="PyrR"/>
</dbReference>
<accession>A0A235B318</accession>
<feature type="domain" description="Phosphoribosyltransferase" evidence="11">
    <location>
        <begin position="6"/>
        <end position="153"/>
    </location>
</feature>
<dbReference type="GO" id="GO:0004845">
    <property type="term" value="F:uracil phosphoribosyltransferase activity"/>
    <property type="evidence" value="ECO:0007669"/>
    <property type="project" value="UniProtKB-UniRule"/>
</dbReference>
<comment type="catalytic activity">
    <reaction evidence="10">
        <text>UMP + diphosphate = 5-phospho-alpha-D-ribose 1-diphosphate + uracil</text>
        <dbReference type="Rhea" id="RHEA:13017"/>
        <dbReference type="ChEBI" id="CHEBI:17568"/>
        <dbReference type="ChEBI" id="CHEBI:33019"/>
        <dbReference type="ChEBI" id="CHEBI:57865"/>
        <dbReference type="ChEBI" id="CHEBI:58017"/>
        <dbReference type="EC" id="2.4.2.9"/>
    </reaction>
</comment>
<dbReference type="InterPro" id="IPR000836">
    <property type="entry name" value="PRTase_dom"/>
</dbReference>
<proteinExistence type="inferred from homology"/>
<evidence type="ECO:0000256" key="1">
    <source>
        <dbReference type="ARBA" id="ARBA00005565"/>
    </source>
</evidence>
<keyword evidence="13" id="KW-1185">Reference proteome</keyword>
<dbReference type="Proteomes" id="UP000215459">
    <property type="component" value="Unassembled WGS sequence"/>
</dbReference>
<dbReference type="FunFam" id="3.40.50.2020:FF:000020">
    <property type="entry name" value="Bifunctional protein PyrR"/>
    <property type="match status" value="1"/>
</dbReference>
<dbReference type="PANTHER" id="PTHR11608:SF0">
    <property type="entry name" value="BIFUNCTIONAL PROTEIN PYRR"/>
    <property type="match status" value="1"/>
</dbReference>
<comment type="function">
    <text evidence="8 10">Also displays a weak uracil phosphoribosyltransferase activity which is not physiologically significant.</text>
</comment>
<evidence type="ECO:0000256" key="8">
    <source>
        <dbReference type="ARBA" id="ARBA00056018"/>
    </source>
</evidence>
<sequence>MSREKTILDEAAIRRALTRIAHEIIERNKGVSECVLIGIRTRGIYLAQRLAERIRRIEGEEVPVGELDITLYRDDLTERSEQPEVRETELPIDIHGRTIILVDDVLYTGRTVRAAMDALIDRGRPRMIQLAVLVDRGHRELPIRPDYIGKNVPTSRSEIVAVTVSEIDQRDQVNLKK</sequence>
<evidence type="ECO:0000259" key="11">
    <source>
        <dbReference type="Pfam" id="PF00156"/>
    </source>
</evidence>
<dbReference type="Gene3D" id="3.40.50.2020">
    <property type="match status" value="1"/>
</dbReference>
<keyword evidence="10" id="KW-0694">RNA-binding</keyword>
<dbReference type="Pfam" id="PF00156">
    <property type="entry name" value="Pribosyltran"/>
    <property type="match status" value="1"/>
</dbReference>
<evidence type="ECO:0000256" key="5">
    <source>
        <dbReference type="ARBA" id="ARBA00023015"/>
    </source>
</evidence>
<comment type="caution">
    <text evidence="12">The sequence shown here is derived from an EMBL/GenBank/DDBJ whole genome shotgun (WGS) entry which is preliminary data.</text>
</comment>
<reference evidence="12 13" key="1">
    <citation type="submission" date="2017-07" db="EMBL/GenBank/DDBJ databases">
        <title>The genome sequence of Paludifilum halophilum highlights mechanisms for microbial adaptation to high salt environemnts.</title>
        <authorList>
            <person name="Belbahri L."/>
        </authorList>
    </citation>
    <scope>NUCLEOTIDE SEQUENCE [LARGE SCALE GENOMIC DNA]</scope>
    <source>
        <strain evidence="12 13">DSM 102817</strain>
    </source>
</reference>
<keyword evidence="5 10" id="KW-0805">Transcription regulation</keyword>
<dbReference type="SUPFAM" id="SSF53271">
    <property type="entry name" value="PRTase-like"/>
    <property type="match status" value="1"/>
</dbReference>
<comment type="similarity">
    <text evidence="1 10">Belongs to the purine/pyrimidine phosphoribosyltransferase family. PyrR subfamily.</text>
</comment>
<evidence type="ECO:0000256" key="10">
    <source>
        <dbReference type="HAMAP-Rule" id="MF_01219"/>
    </source>
</evidence>
<comment type="subunit">
    <text evidence="9 10">Homodimer and homohexamer; in equilibrium.</text>
</comment>
<evidence type="ECO:0000256" key="4">
    <source>
        <dbReference type="ARBA" id="ARBA00022679"/>
    </source>
</evidence>
<dbReference type="NCBIfam" id="NF003548">
    <property type="entry name" value="PRK05205.1-4"/>
    <property type="match status" value="1"/>
</dbReference>
<dbReference type="EMBL" id="NOWF01000010">
    <property type="protein sequence ID" value="OYD06690.1"/>
    <property type="molecule type" value="Genomic_DNA"/>
</dbReference>
<comment type="function">
    <text evidence="7 10">Regulates transcriptional attenuation of the pyrimidine nucleotide (pyr) operon by binding in a uridine-dependent manner to specific sites on pyr mRNA. This disrupts an antiterminator hairpin in the RNA and favors formation of a downstream transcription terminator, leading to a reduced expression of downstream genes.</text>
</comment>
<evidence type="ECO:0000256" key="6">
    <source>
        <dbReference type="ARBA" id="ARBA00023163"/>
    </source>
</evidence>
<dbReference type="CDD" id="cd06223">
    <property type="entry name" value="PRTases_typeI"/>
    <property type="match status" value="1"/>
</dbReference>
<dbReference type="GO" id="GO:0006353">
    <property type="term" value="P:DNA-templated transcription termination"/>
    <property type="evidence" value="ECO:0007669"/>
    <property type="project" value="UniProtKB-UniRule"/>
</dbReference>
<keyword evidence="2 10" id="KW-0806">Transcription termination</keyword>
<dbReference type="OrthoDB" id="9802227at2"/>
<evidence type="ECO:0000256" key="3">
    <source>
        <dbReference type="ARBA" id="ARBA00022676"/>
    </source>
</evidence>
<dbReference type="NCBIfam" id="NF003547">
    <property type="entry name" value="PRK05205.1-3"/>
    <property type="match status" value="1"/>
</dbReference>
<keyword evidence="3 10" id="KW-0328">Glycosyltransferase</keyword>
<dbReference type="HAMAP" id="MF_01219">
    <property type="entry name" value="PyrR"/>
    <property type="match status" value="1"/>
</dbReference>
<keyword evidence="4 10" id="KW-0808">Transferase</keyword>
<dbReference type="NCBIfam" id="NF003549">
    <property type="entry name" value="PRK05205.1-5"/>
    <property type="match status" value="1"/>
</dbReference>
<dbReference type="AlphaFoldDB" id="A0A235B318"/>
<evidence type="ECO:0000256" key="7">
    <source>
        <dbReference type="ARBA" id="ARBA00053556"/>
    </source>
</evidence>
<name>A0A235B318_9BACL</name>
<dbReference type="GO" id="GO:0003723">
    <property type="term" value="F:RNA binding"/>
    <property type="evidence" value="ECO:0007669"/>
    <property type="project" value="UniProtKB-UniRule"/>
</dbReference>
<dbReference type="RefSeq" id="WP_094265500.1">
    <property type="nucleotide sequence ID" value="NZ_NOWF01000010.1"/>
</dbReference>
<evidence type="ECO:0000313" key="13">
    <source>
        <dbReference type="Proteomes" id="UP000215459"/>
    </source>
</evidence>
<dbReference type="NCBIfam" id="NF003545">
    <property type="entry name" value="PRK05205.1-1"/>
    <property type="match status" value="1"/>
</dbReference>
<keyword evidence="6 10" id="KW-0804">Transcription</keyword>
<dbReference type="EC" id="2.4.2.9" evidence="10"/>
<evidence type="ECO:0000256" key="2">
    <source>
        <dbReference type="ARBA" id="ARBA00022472"/>
    </source>
</evidence>
<evidence type="ECO:0000256" key="9">
    <source>
        <dbReference type="ARBA" id="ARBA00063792"/>
    </source>
</evidence>
<feature type="short sequence motif" description="PRPP-binding" evidence="10">
    <location>
        <begin position="99"/>
        <end position="111"/>
    </location>
</feature>
<protein>
    <recommendedName>
        <fullName evidence="10">Bifunctional protein PyrR</fullName>
    </recommendedName>
    <domain>
        <recommendedName>
            <fullName evidence="10">Pyrimidine operon regulatory protein</fullName>
        </recommendedName>
    </domain>
    <domain>
        <recommendedName>
            <fullName evidence="10">Uracil phosphoribosyltransferase</fullName>
            <shortName evidence="10">UPRTase</shortName>
            <ecNumber evidence="10">2.4.2.9</ecNumber>
        </recommendedName>
    </domain>
</protein>
<gene>
    <name evidence="10" type="primary">pyrR</name>
    <name evidence="12" type="ORF">CHM34_15140</name>
</gene>
<dbReference type="InterPro" id="IPR029057">
    <property type="entry name" value="PRTase-like"/>
</dbReference>